<accession>A0AAV2HNS7</accession>
<evidence type="ECO:0000259" key="1">
    <source>
        <dbReference type="PROSITE" id="PS50195"/>
    </source>
</evidence>
<evidence type="ECO:0000313" key="2">
    <source>
        <dbReference type="EMBL" id="CAL1535135.1"/>
    </source>
</evidence>
<protein>
    <recommendedName>
        <fullName evidence="1">PX domain-containing protein</fullName>
    </recommendedName>
</protein>
<organism evidence="2 3">
    <name type="scientific">Lymnaea stagnalis</name>
    <name type="common">Great pond snail</name>
    <name type="synonym">Helix stagnalis</name>
    <dbReference type="NCBI Taxonomy" id="6523"/>
    <lineage>
        <taxon>Eukaryota</taxon>
        <taxon>Metazoa</taxon>
        <taxon>Spiralia</taxon>
        <taxon>Lophotrochozoa</taxon>
        <taxon>Mollusca</taxon>
        <taxon>Gastropoda</taxon>
        <taxon>Heterobranchia</taxon>
        <taxon>Euthyneura</taxon>
        <taxon>Panpulmonata</taxon>
        <taxon>Hygrophila</taxon>
        <taxon>Lymnaeoidea</taxon>
        <taxon>Lymnaeidae</taxon>
        <taxon>Lymnaea</taxon>
    </lineage>
</organism>
<gene>
    <name evidence="2" type="ORF">GSLYS_00009095001</name>
</gene>
<proteinExistence type="predicted"/>
<dbReference type="SUPFAM" id="SSF64268">
    <property type="entry name" value="PX domain"/>
    <property type="match status" value="1"/>
</dbReference>
<dbReference type="InterPro" id="IPR036871">
    <property type="entry name" value="PX_dom_sf"/>
</dbReference>
<sequence>TRINTEFRSSSQYSLYIIEYEALYFTDEGKSVIRSGEVMRRYREFTNLHSRLERHQAYKKYLKNIKGPKGWLTLPFKSMDKDTVE</sequence>
<feature type="non-terminal residue" evidence="2">
    <location>
        <position position="85"/>
    </location>
</feature>
<keyword evidence="3" id="KW-1185">Reference proteome</keyword>
<dbReference type="InterPro" id="IPR001683">
    <property type="entry name" value="PX_dom"/>
</dbReference>
<dbReference type="EMBL" id="CAXITT010000193">
    <property type="protein sequence ID" value="CAL1535135.1"/>
    <property type="molecule type" value="Genomic_DNA"/>
</dbReference>
<feature type="domain" description="PX" evidence="1">
    <location>
        <begin position="1"/>
        <end position="85"/>
    </location>
</feature>
<dbReference type="Gene3D" id="3.30.1520.10">
    <property type="entry name" value="Phox-like domain"/>
    <property type="match status" value="1"/>
</dbReference>
<name>A0AAV2HNS7_LYMST</name>
<dbReference type="AlphaFoldDB" id="A0AAV2HNS7"/>
<evidence type="ECO:0000313" key="3">
    <source>
        <dbReference type="Proteomes" id="UP001497497"/>
    </source>
</evidence>
<reference evidence="2 3" key="1">
    <citation type="submission" date="2024-04" db="EMBL/GenBank/DDBJ databases">
        <authorList>
            <consortium name="Genoscope - CEA"/>
            <person name="William W."/>
        </authorList>
    </citation>
    <scope>NUCLEOTIDE SEQUENCE [LARGE SCALE GENOMIC DNA]</scope>
</reference>
<dbReference type="Proteomes" id="UP001497497">
    <property type="component" value="Unassembled WGS sequence"/>
</dbReference>
<dbReference type="GO" id="GO:0035091">
    <property type="term" value="F:phosphatidylinositol binding"/>
    <property type="evidence" value="ECO:0007669"/>
    <property type="project" value="InterPro"/>
</dbReference>
<comment type="caution">
    <text evidence="2">The sequence shown here is derived from an EMBL/GenBank/DDBJ whole genome shotgun (WGS) entry which is preliminary data.</text>
</comment>
<dbReference type="PROSITE" id="PS50195">
    <property type="entry name" value="PX"/>
    <property type="match status" value="1"/>
</dbReference>
<feature type="non-terminal residue" evidence="2">
    <location>
        <position position="1"/>
    </location>
</feature>